<dbReference type="EMBL" id="JBHUOM010000045">
    <property type="protein sequence ID" value="MFD2937839.1"/>
    <property type="molecule type" value="Genomic_DNA"/>
</dbReference>
<comment type="caution">
    <text evidence="10">The sequence shown here is derived from an EMBL/GenBank/DDBJ whole genome shotgun (WGS) entry which is preliminary data.</text>
</comment>
<keyword evidence="2" id="KW-1003">Cell membrane</keyword>
<gene>
    <name evidence="10" type="ORF">ACFS25_28990</name>
</gene>
<feature type="transmembrane region" description="Helical" evidence="7">
    <location>
        <begin position="422"/>
        <end position="448"/>
    </location>
</feature>
<feature type="domain" description="MacB-like periplasmic core" evidence="9">
    <location>
        <begin position="112"/>
        <end position="294"/>
    </location>
</feature>
<feature type="transmembrane region" description="Helical" evidence="7">
    <location>
        <begin position="110"/>
        <end position="133"/>
    </location>
</feature>
<evidence type="ECO:0000256" key="2">
    <source>
        <dbReference type="ARBA" id="ARBA00022475"/>
    </source>
</evidence>
<evidence type="ECO:0000256" key="7">
    <source>
        <dbReference type="SAM" id="Phobius"/>
    </source>
</evidence>
<dbReference type="Pfam" id="PF12704">
    <property type="entry name" value="MacB_PCD"/>
    <property type="match status" value="2"/>
</dbReference>
<keyword evidence="11" id="KW-1185">Reference proteome</keyword>
<feature type="transmembrane region" description="Helical" evidence="7">
    <location>
        <begin position="375"/>
        <end position="397"/>
    </location>
</feature>
<evidence type="ECO:0000256" key="4">
    <source>
        <dbReference type="ARBA" id="ARBA00022989"/>
    </source>
</evidence>
<reference evidence="11" key="1">
    <citation type="journal article" date="2019" name="Int. J. Syst. Evol. Microbiol.">
        <title>The Global Catalogue of Microorganisms (GCM) 10K type strain sequencing project: providing services to taxonomists for standard genome sequencing and annotation.</title>
        <authorList>
            <consortium name="The Broad Institute Genomics Platform"/>
            <consortium name="The Broad Institute Genome Sequencing Center for Infectious Disease"/>
            <person name="Wu L."/>
            <person name="Ma J."/>
        </authorList>
    </citation>
    <scope>NUCLEOTIDE SEQUENCE [LARGE SCALE GENOMIC DNA]</scope>
    <source>
        <strain evidence="11">KCTC 52490</strain>
    </source>
</reference>
<feature type="domain" description="ABC3 transporter permease C-terminal" evidence="8">
    <location>
        <begin position="763"/>
        <end position="876"/>
    </location>
</feature>
<evidence type="ECO:0000256" key="6">
    <source>
        <dbReference type="SAM" id="MobiDB-lite"/>
    </source>
</evidence>
<dbReference type="Proteomes" id="UP001597512">
    <property type="component" value="Unassembled WGS sequence"/>
</dbReference>
<proteinExistence type="predicted"/>
<dbReference type="NCBIfam" id="NF038404">
    <property type="entry name" value="perm_prefix_2"/>
    <property type="match status" value="1"/>
</dbReference>
<evidence type="ECO:0000256" key="5">
    <source>
        <dbReference type="ARBA" id="ARBA00023136"/>
    </source>
</evidence>
<feature type="region of interest" description="Disordered" evidence="6">
    <location>
        <begin position="1"/>
        <end position="22"/>
    </location>
</feature>
<accession>A0ABW6AQQ9</accession>
<evidence type="ECO:0000313" key="11">
    <source>
        <dbReference type="Proteomes" id="UP001597512"/>
    </source>
</evidence>
<dbReference type="Pfam" id="PF02687">
    <property type="entry name" value="FtsX"/>
    <property type="match status" value="2"/>
</dbReference>
<feature type="transmembrane region" description="Helical" evidence="7">
    <location>
        <begin position="804"/>
        <end position="831"/>
    </location>
</feature>
<dbReference type="PANTHER" id="PTHR30572">
    <property type="entry name" value="MEMBRANE COMPONENT OF TRANSPORTER-RELATED"/>
    <property type="match status" value="1"/>
</dbReference>
<dbReference type="InterPro" id="IPR050250">
    <property type="entry name" value="Macrolide_Exporter_MacB"/>
</dbReference>
<dbReference type="InterPro" id="IPR003838">
    <property type="entry name" value="ABC3_permease_C"/>
</dbReference>
<feature type="transmembrane region" description="Helical" evidence="7">
    <location>
        <begin position="468"/>
        <end position="496"/>
    </location>
</feature>
<keyword evidence="4 7" id="KW-1133">Transmembrane helix</keyword>
<sequence length="884" mass="98033">MKTLHNQEPNVDGTENGKPVEPPKWAQRLLRWYCRPELLEDLQGDLNEYFARNLLTKGPKRARWIYSLDVLKFPRLYTLRKPSSRTFSPQPIMIGSYLKTSGRSIVRNKLFSIINVVGLSIGLSVGLLVIALIHDLLSYDRFHQNRDRIYRITTTQQTRAGNTNELASTSVKIGKYSSQKLAGVEDVAMLRRGFPGDVTIGHTTLPINGLWATASFFNVFSFPLLEGNPATALQEPNSIVLTQKAAYKLFGKASALNQQIRVDSTNFIVTGVMNDIPFFSHLQFESLASFSTLESNPVYSQEFANWKNISDAYVYLLLPLTGDARQIQVGLDRLSQVENARLPEATITTHLQPLTNIFLGQDLHNEIGHSVPRSVLWVIIGLAMAAILSACFNYTNLSIARSLRRSREVGVRKVLGALRSQVVMQFVVEAVVIALLALLVSVGLFFGWRTAFLSMGPSFAQLDLSPMVVASFLLLAVVVGVLSGLLPAVSLANINPVQVLKSARTLKLFRHVNLRKALIFLQYTFSLCFIASTLIIYTQYDFFISQPLGFSTDNIVNIALQGNSADRVKKEIAQLSGVSGLSQSQLVTGLGNSYSAYIKYLDSRDSVMANVNGIDENYIPLHAYQLVAGRNVFPKSVPSETSEIVVNQQLLKRLNIGNNDPQKAVGLSLLVDGKPNLIVGVLKDFHYGSLYQKVEPAFFRYFPQDAHYLNVRIQVTDWPSTLARLQSTWRTIDRVHPLMASLYQDDIKQFYRPLSMMSKVIGCLAFMTIFIASLGLFGMVVFTAETRLKEVSVRKVLGASEASLVYLLSKGFLGILLAAAFLALPATYLLFDKVVLSQLAYHAPITVLGLLSCLMLFMVIALLIISSKTIGVARSNPAQVLKAE</sequence>
<dbReference type="InterPro" id="IPR025857">
    <property type="entry name" value="MacB_PCD"/>
</dbReference>
<keyword evidence="3 7" id="KW-0812">Transmembrane</keyword>
<evidence type="ECO:0000313" key="10">
    <source>
        <dbReference type="EMBL" id="MFD2937839.1"/>
    </source>
</evidence>
<dbReference type="InterPro" id="IPR047699">
    <property type="entry name" value="Permease_put_prefix"/>
</dbReference>
<evidence type="ECO:0000256" key="1">
    <source>
        <dbReference type="ARBA" id="ARBA00004651"/>
    </source>
</evidence>
<feature type="domain" description="ABC3 transporter permease C-terminal" evidence="8">
    <location>
        <begin position="383"/>
        <end position="496"/>
    </location>
</feature>
<evidence type="ECO:0000259" key="8">
    <source>
        <dbReference type="Pfam" id="PF02687"/>
    </source>
</evidence>
<feature type="domain" description="MacB-like periplasmic core" evidence="9">
    <location>
        <begin position="552"/>
        <end position="703"/>
    </location>
</feature>
<organism evidence="10 11">
    <name type="scientific">Spirosoma flavum</name>
    <dbReference type="NCBI Taxonomy" id="2048557"/>
    <lineage>
        <taxon>Bacteria</taxon>
        <taxon>Pseudomonadati</taxon>
        <taxon>Bacteroidota</taxon>
        <taxon>Cytophagia</taxon>
        <taxon>Cytophagales</taxon>
        <taxon>Cytophagaceae</taxon>
        <taxon>Spirosoma</taxon>
    </lineage>
</organism>
<keyword evidence="5 7" id="KW-0472">Membrane</keyword>
<evidence type="ECO:0000256" key="3">
    <source>
        <dbReference type="ARBA" id="ARBA00022692"/>
    </source>
</evidence>
<feature type="transmembrane region" description="Helical" evidence="7">
    <location>
        <begin position="764"/>
        <end position="784"/>
    </location>
</feature>
<name>A0ABW6AQQ9_9BACT</name>
<protein>
    <submittedName>
        <fullName evidence="10">ABC transporter permease</fullName>
    </submittedName>
</protein>
<feature type="transmembrane region" description="Helical" evidence="7">
    <location>
        <begin position="517"/>
        <end position="537"/>
    </location>
</feature>
<evidence type="ECO:0000259" key="9">
    <source>
        <dbReference type="Pfam" id="PF12704"/>
    </source>
</evidence>
<feature type="transmembrane region" description="Helical" evidence="7">
    <location>
        <begin position="843"/>
        <end position="865"/>
    </location>
</feature>
<comment type="subcellular location">
    <subcellularLocation>
        <location evidence="1">Cell membrane</location>
        <topology evidence="1">Multi-pass membrane protein</topology>
    </subcellularLocation>
</comment>
<dbReference type="PANTHER" id="PTHR30572:SF18">
    <property type="entry name" value="ABC-TYPE MACROLIDE FAMILY EXPORT SYSTEM PERMEASE COMPONENT 2"/>
    <property type="match status" value="1"/>
</dbReference>
<dbReference type="RefSeq" id="WP_381508290.1">
    <property type="nucleotide sequence ID" value="NZ_JBHUOM010000045.1"/>
</dbReference>